<dbReference type="GO" id="GO:0016787">
    <property type="term" value="F:hydrolase activity"/>
    <property type="evidence" value="ECO:0007669"/>
    <property type="project" value="UniProtKB-KW"/>
</dbReference>
<feature type="domain" description="Serine aminopeptidase S33" evidence="1">
    <location>
        <begin position="43"/>
        <end position="300"/>
    </location>
</feature>
<keyword evidence="2" id="KW-0378">Hydrolase</keyword>
<dbReference type="EMBL" id="RAPF01000004">
    <property type="protein sequence ID" value="RKF21125.1"/>
    <property type="molecule type" value="Genomic_DNA"/>
</dbReference>
<sequence>MMSRPASSFDRRSIPAQAREGYWQAMDGHQIRRIDWSAPADRPVRGSLLFMPGRGDSYEKYLETLDHWARQGWQVSAADWRGQAGSGRLGADPVTGHADDFGLWVSDLRDFWAQWRSHRPGPHVLAGHSMGGHLTLRAVAEGAVQPDALILSAPMLGVLPQSVPSIVLHQAARFMNWLGDSKRPAWKWSEKPGELPTGREALLTHDDDRYRDEQWWRDKRPELVMGPGSWGWVRSALASIRLLERPGILEAIEIPVFLLATRADKLVSFSAIERAGARLPHGETLFFGQEAAHEILREIDPVRNRALEALDDFLDRLPTS</sequence>
<dbReference type="Pfam" id="PF12146">
    <property type="entry name" value="Hydrolase_4"/>
    <property type="match status" value="1"/>
</dbReference>
<evidence type="ECO:0000313" key="3">
    <source>
        <dbReference type="Proteomes" id="UP000284395"/>
    </source>
</evidence>
<dbReference type="PANTHER" id="PTHR11614">
    <property type="entry name" value="PHOSPHOLIPASE-RELATED"/>
    <property type="match status" value="1"/>
</dbReference>
<dbReference type="InterPro" id="IPR051044">
    <property type="entry name" value="MAG_DAG_Lipase"/>
</dbReference>
<reference evidence="2 3" key="1">
    <citation type="submission" date="2018-09" db="EMBL/GenBank/DDBJ databases">
        <title>Altererythrobacter spongiae sp. nov., isolated from a marine sponge.</title>
        <authorList>
            <person name="Zhuang L."/>
            <person name="Luo L."/>
        </authorList>
    </citation>
    <scope>NUCLEOTIDE SEQUENCE [LARGE SCALE GENOMIC DNA]</scope>
    <source>
        <strain evidence="2 3">HN-Y73</strain>
    </source>
</reference>
<gene>
    <name evidence="2" type="ORF">D6851_09320</name>
</gene>
<comment type="caution">
    <text evidence="2">The sequence shown here is derived from an EMBL/GenBank/DDBJ whole genome shotgun (WGS) entry which is preliminary data.</text>
</comment>
<dbReference type="AlphaFoldDB" id="A0A420EKA2"/>
<name>A0A420EKA2_9SPHN</name>
<dbReference type="RefSeq" id="WP_120324622.1">
    <property type="nucleotide sequence ID" value="NZ_RAPF01000004.1"/>
</dbReference>
<evidence type="ECO:0000313" key="2">
    <source>
        <dbReference type="EMBL" id="RKF21125.1"/>
    </source>
</evidence>
<organism evidence="2 3">
    <name type="scientific">Altericroceibacterium spongiae</name>
    <dbReference type="NCBI Taxonomy" id="2320269"/>
    <lineage>
        <taxon>Bacteria</taxon>
        <taxon>Pseudomonadati</taxon>
        <taxon>Pseudomonadota</taxon>
        <taxon>Alphaproteobacteria</taxon>
        <taxon>Sphingomonadales</taxon>
        <taxon>Erythrobacteraceae</taxon>
        <taxon>Altericroceibacterium</taxon>
    </lineage>
</organism>
<dbReference type="InterPro" id="IPR022742">
    <property type="entry name" value="Hydrolase_4"/>
</dbReference>
<proteinExistence type="predicted"/>
<dbReference type="Proteomes" id="UP000284395">
    <property type="component" value="Unassembled WGS sequence"/>
</dbReference>
<keyword evidence="3" id="KW-1185">Reference proteome</keyword>
<dbReference type="SUPFAM" id="SSF53474">
    <property type="entry name" value="alpha/beta-Hydrolases"/>
    <property type="match status" value="1"/>
</dbReference>
<dbReference type="InterPro" id="IPR029058">
    <property type="entry name" value="AB_hydrolase_fold"/>
</dbReference>
<protein>
    <submittedName>
        <fullName evidence="2">Alpha/beta hydrolase</fullName>
    </submittedName>
</protein>
<evidence type="ECO:0000259" key="1">
    <source>
        <dbReference type="Pfam" id="PF12146"/>
    </source>
</evidence>
<dbReference type="OrthoDB" id="9788260at2"/>
<accession>A0A420EKA2</accession>
<dbReference type="Gene3D" id="3.40.50.1820">
    <property type="entry name" value="alpha/beta hydrolase"/>
    <property type="match status" value="1"/>
</dbReference>